<feature type="transmembrane region" description="Helical" evidence="1">
    <location>
        <begin position="74"/>
        <end position="94"/>
    </location>
</feature>
<dbReference type="PANTHER" id="PTHR22911">
    <property type="entry name" value="ACYL-MALONYL CONDENSING ENZYME-RELATED"/>
    <property type="match status" value="1"/>
</dbReference>
<keyword evidence="1" id="KW-1133">Transmembrane helix</keyword>
<organism evidence="3 4">
    <name type="scientific">Pedobacter steynii</name>
    <dbReference type="NCBI Taxonomy" id="430522"/>
    <lineage>
        <taxon>Bacteria</taxon>
        <taxon>Pseudomonadati</taxon>
        <taxon>Bacteroidota</taxon>
        <taxon>Sphingobacteriia</taxon>
        <taxon>Sphingobacteriales</taxon>
        <taxon>Sphingobacteriaceae</taxon>
        <taxon>Pedobacter</taxon>
    </lineage>
</organism>
<dbReference type="GO" id="GO:0016020">
    <property type="term" value="C:membrane"/>
    <property type="evidence" value="ECO:0007669"/>
    <property type="project" value="InterPro"/>
</dbReference>
<dbReference type="AlphaFoldDB" id="A0A1D7QHR3"/>
<feature type="transmembrane region" description="Helical" evidence="1">
    <location>
        <begin position="131"/>
        <end position="148"/>
    </location>
</feature>
<dbReference type="KEGG" id="psty:BFS30_14120"/>
<feature type="transmembrane region" description="Helical" evidence="1">
    <location>
        <begin position="216"/>
        <end position="235"/>
    </location>
</feature>
<feature type="transmembrane region" description="Helical" evidence="1">
    <location>
        <begin position="160"/>
        <end position="183"/>
    </location>
</feature>
<feature type="domain" description="EamA" evidence="2">
    <location>
        <begin position="7"/>
        <end position="144"/>
    </location>
</feature>
<evidence type="ECO:0000313" key="4">
    <source>
        <dbReference type="Proteomes" id="UP000094313"/>
    </source>
</evidence>
<dbReference type="SUPFAM" id="SSF103481">
    <property type="entry name" value="Multidrug resistance efflux transporter EmrE"/>
    <property type="match status" value="2"/>
</dbReference>
<feature type="transmembrane region" description="Helical" evidence="1">
    <location>
        <begin position="100"/>
        <end position="119"/>
    </location>
</feature>
<protein>
    <submittedName>
        <fullName evidence="3">Permease</fullName>
    </submittedName>
</protein>
<accession>A0A1D7QHR3</accession>
<dbReference type="OrthoDB" id="3180815at2"/>
<dbReference type="InterPro" id="IPR000620">
    <property type="entry name" value="EamA_dom"/>
</dbReference>
<feature type="transmembrane region" description="Helical" evidence="1">
    <location>
        <begin position="190"/>
        <end position="210"/>
    </location>
</feature>
<keyword evidence="4" id="KW-1185">Reference proteome</keyword>
<dbReference type="PANTHER" id="PTHR22911:SF137">
    <property type="entry name" value="SOLUTE CARRIER FAMILY 35 MEMBER G2-RELATED"/>
    <property type="match status" value="1"/>
</dbReference>
<evidence type="ECO:0000259" key="2">
    <source>
        <dbReference type="Pfam" id="PF00892"/>
    </source>
</evidence>
<dbReference type="RefSeq" id="WP_069379872.1">
    <property type="nucleotide sequence ID" value="NZ_CP017141.1"/>
</dbReference>
<proteinExistence type="predicted"/>
<evidence type="ECO:0000313" key="3">
    <source>
        <dbReference type="EMBL" id="AOM78207.1"/>
    </source>
</evidence>
<dbReference type="Pfam" id="PF00892">
    <property type="entry name" value="EamA"/>
    <property type="match status" value="2"/>
</dbReference>
<gene>
    <name evidence="3" type="ORF">BFS30_14120</name>
</gene>
<keyword evidence="1" id="KW-0812">Transmembrane</keyword>
<feature type="transmembrane region" description="Helical" evidence="1">
    <location>
        <begin position="273"/>
        <end position="291"/>
    </location>
</feature>
<keyword evidence="1" id="KW-0472">Membrane</keyword>
<feature type="transmembrane region" description="Helical" evidence="1">
    <location>
        <begin position="242"/>
        <end position="267"/>
    </location>
</feature>
<feature type="domain" description="EamA" evidence="2">
    <location>
        <begin position="157"/>
        <end position="290"/>
    </location>
</feature>
<reference evidence="3 4" key="1">
    <citation type="submission" date="2016-08" db="EMBL/GenBank/DDBJ databases">
        <authorList>
            <person name="Seilhamer J.J."/>
        </authorList>
    </citation>
    <scope>NUCLEOTIDE SEQUENCE [LARGE SCALE GENOMIC DNA]</scope>
    <source>
        <strain evidence="3 4">DX4</strain>
    </source>
</reference>
<name>A0A1D7QHR3_9SPHI</name>
<feature type="transmembrane region" description="Helical" evidence="1">
    <location>
        <begin position="33"/>
        <end position="54"/>
    </location>
</feature>
<dbReference type="InterPro" id="IPR037185">
    <property type="entry name" value="EmrE-like"/>
</dbReference>
<sequence length="301" mass="32868">MKNNIIKGSILVALGASSYGMLATFVKMAYKEYYTTAEVTISQFTMGVIGLLLLSMFNRNKSQPADAAPKWKSIVKLMVAGTSMGLTSVCYYLSVQYIPVSVGIVLLMQTVWMGVILEMIMHKKFPGKRKIIAVLIILAGTVLATNLWKEAITIDWRGIGWGILAAMAYTVAVYASNGIALHLSSIKRSFYLVAGGLIIILCIFYSSLNADFSFSIFWRWAIILSLFGTILPPLLFTRGMPLIGVGLGAIIAAVEIPVSVMMAHLLLKEPVNLIQWLGIVLILAAVVLMNIEKPTSTKVPE</sequence>
<dbReference type="Proteomes" id="UP000094313">
    <property type="component" value="Chromosome"/>
</dbReference>
<evidence type="ECO:0000256" key="1">
    <source>
        <dbReference type="SAM" id="Phobius"/>
    </source>
</evidence>
<dbReference type="EMBL" id="CP017141">
    <property type="protein sequence ID" value="AOM78207.1"/>
    <property type="molecule type" value="Genomic_DNA"/>
</dbReference>